<keyword evidence="5" id="KW-0325">Glycoprotein</keyword>
<dbReference type="PANTHER" id="PTHR11802:SF116">
    <property type="entry name" value="CARBOXYPEPTIDASE"/>
    <property type="match status" value="1"/>
</dbReference>
<dbReference type="Gene3D" id="3.40.50.1820">
    <property type="entry name" value="alpha/beta hydrolase"/>
    <property type="match status" value="1"/>
</dbReference>
<organism evidence="8 9">
    <name type="scientific">Aspergillus sclerotialis</name>
    <dbReference type="NCBI Taxonomy" id="2070753"/>
    <lineage>
        <taxon>Eukaryota</taxon>
        <taxon>Fungi</taxon>
        <taxon>Dikarya</taxon>
        <taxon>Ascomycota</taxon>
        <taxon>Pezizomycotina</taxon>
        <taxon>Eurotiomycetes</taxon>
        <taxon>Eurotiomycetidae</taxon>
        <taxon>Eurotiales</taxon>
        <taxon>Aspergillaceae</taxon>
        <taxon>Aspergillus</taxon>
        <taxon>Aspergillus subgen. Polypaecilum</taxon>
    </lineage>
</organism>
<evidence type="ECO:0000256" key="5">
    <source>
        <dbReference type="ARBA" id="ARBA00023180"/>
    </source>
</evidence>
<feature type="region of interest" description="Disordered" evidence="7">
    <location>
        <begin position="19"/>
        <end position="88"/>
    </location>
</feature>
<keyword evidence="3 6" id="KW-0645">Protease</keyword>
<dbReference type="PRINTS" id="PR00724">
    <property type="entry name" value="CRBOXYPTASEC"/>
</dbReference>
<dbReference type="STRING" id="2070753.A0A3A2ZIR2"/>
<protein>
    <recommendedName>
        <fullName evidence="6">Carboxypeptidase</fullName>
        <ecNumber evidence="6">3.4.16.-</ecNumber>
    </recommendedName>
</protein>
<dbReference type="OrthoDB" id="443318at2759"/>
<dbReference type="GO" id="GO:0004185">
    <property type="term" value="F:serine-type carboxypeptidase activity"/>
    <property type="evidence" value="ECO:0007669"/>
    <property type="project" value="UniProtKB-UniRule"/>
</dbReference>
<evidence type="ECO:0000256" key="1">
    <source>
        <dbReference type="ARBA" id="ARBA00009431"/>
    </source>
</evidence>
<sequence length="548" mass="59776">MLFTTIALVVLLPTALASPHRQWSRQVRRPEPGTPEPSAAMPNAPIPSGPLPSGAMLSDPRPNALRPGSRRPDDRGPGDTRLGPGSKSRYLNAKSQKFLVDGTSLPEVNFDVGESYAGNLPNSPSGDSSLFFWFFPSDNPAASNEITLWLNGGPGCSSLAGFLRENGPFLWQPGTDAPYANPYSWTNLTNVVWVDQPAGAGFSPGPSTVKNEDDLARQFLDFWRNFVDTFELHGRKVYLTGESYAGMYLPYIASHMIDDGDPKYFDIAGTLMYGPLINTVRVARDVPAAAALEHFKSVIPLNETFMEEIAQRADDLPTAGKLPPAGGGPGCNIWIKGFYAITDINPCFNGFHLTSFCPFESDVMNPRRPLSGNNQYFSRKDVQKAIHAPGMPFSICNTGIFPGGVDPSPPSSFELLPKLIEKTNNAIISHGMLDYQLLANATLLSIQNMTWNGAQGFQTPPVEQLYVPPHLQPIVPANFQPAFRQTAGTGYLGTAHTERGLTYSAIYLSGHEVPQYSPGAAYTQLEFLLGRIDDLTVIRDYTTVNQMI</sequence>
<proteinExistence type="inferred from homology"/>
<dbReference type="GO" id="GO:0006508">
    <property type="term" value="P:proteolysis"/>
    <property type="evidence" value="ECO:0007669"/>
    <property type="project" value="UniProtKB-KW"/>
</dbReference>
<dbReference type="EMBL" id="MVGC01000239">
    <property type="protein sequence ID" value="RJE21287.1"/>
    <property type="molecule type" value="Genomic_DNA"/>
</dbReference>
<dbReference type="Proteomes" id="UP000266188">
    <property type="component" value="Unassembled WGS sequence"/>
</dbReference>
<dbReference type="SUPFAM" id="SSF53474">
    <property type="entry name" value="alpha/beta-Hydrolases"/>
    <property type="match status" value="1"/>
</dbReference>
<evidence type="ECO:0000256" key="6">
    <source>
        <dbReference type="RuleBase" id="RU361156"/>
    </source>
</evidence>
<dbReference type="Pfam" id="PF00450">
    <property type="entry name" value="Peptidase_S10"/>
    <property type="match status" value="1"/>
</dbReference>
<dbReference type="InterPro" id="IPR029058">
    <property type="entry name" value="AB_hydrolase_fold"/>
</dbReference>
<feature type="chain" id="PRO_5017105779" description="Carboxypeptidase" evidence="6">
    <location>
        <begin position="18"/>
        <end position="548"/>
    </location>
</feature>
<dbReference type="PROSITE" id="PS00560">
    <property type="entry name" value="CARBOXYPEPT_SER_HIS"/>
    <property type="match status" value="1"/>
</dbReference>
<evidence type="ECO:0000256" key="2">
    <source>
        <dbReference type="ARBA" id="ARBA00022645"/>
    </source>
</evidence>
<comment type="caution">
    <text evidence="8">The sequence shown here is derived from an EMBL/GenBank/DDBJ whole genome shotgun (WGS) entry which is preliminary data.</text>
</comment>
<dbReference type="InterPro" id="IPR033124">
    <property type="entry name" value="Ser_caboxypep_his_AS"/>
</dbReference>
<dbReference type="PANTHER" id="PTHR11802">
    <property type="entry name" value="SERINE PROTEASE FAMILY S10 SERINE CARBOXYPEPTIDASE"/>
    <property type="match status" value="1"/>
</dbReference>
<accession>A0A3A2ZIR2</accession>
<keyword evidence="9" id="KW-1185">Reference proteome</keyword>
<keyword evidence="2 6" id="KW-0121">Carboxypeptidase</keyword>
<feature type="signal peptide" evidence="6">
    <location>
        <begin position="1"/>
        <end position="17"/>
    </location>
</feature>
<keyword evidence="6" id="KW-0732">Signal</keyword>
<dbReference type="PROSITE" id="PS00131">
    <property type="entry name" value="CARBOXYPEPT_SER_SER"/>
    <property type="match status" value="1"/>
</dbReference>
<comment type="similarity">
    <text evidence="1 6">Belongs to the peptidase S10 family.</text>
</comment>
<evidence type="ECO:0000313" key="9">
    <source>
        <dbReference type="Proteomes" id="UP000266188"/>
    </source>
</evidence>
<keyword evidence="4 6" id="KW-0378">Hydrolase</keyword>
<dbReference type="InterPro" id="IPR018202">
    <property type="entry name" value="Ser_caboxypep_ser_AS"/>
</dbReference>
<dbReference type="EC" id="3.4.16.-" evidence="6"/>
<evidence type="ECO:0000256" key="3">
    <source>
        <dbReference type="ARBA" id="ARBA00022670"/>
    </source>
</evidence>
<evidence type="ECO:0000256" key="4">
    <source>
        <dbReference type="ARBA" id="ARBA00022801"/>
    </source>
</evidence>
<name>A0A3A2ZIR2_9EURO</name>
<gene>
    <name evidence="8" type="ORF">PHISCL_06383</name>
</gene>
<evidence type="ECO:0000256" key="7">
    <source>
        <dbReference type="SAM" id="MobiDB-lite"/>
    </source>
</evidence>
<reference evidence="9" key="1">
    <citation type="submission" date="2017-02" db="EMBL/GenBank/DDBJ databases">
        <authorList>
            <person name="Tafer H."/>
            <person name="Lopandic K."/>
        </authorList>
    </citation>
    <scope>NUCLEOTIDE SEQUENCE [LARGE SCALE GENOMIC DNA]</scope>
    <source>
        <strain evidence="9">CBS 366.77</strain>
    </source>
</reference>
<dbReference type="InterPro" id="IPR001563">
    <property type="entry name" value="Peptidase_S10"/>
</dbReference>
<evidence type="ECO:0000313" key="8">
    <source>
        <dbReference type="EMBL" id="RJE21287.1"/>
    </source>
</evidence>
<dbReference type="AlphaFoldDB" id="A0A3A2ZIR2"/>